<evidence type="ECO:0000313" key="1">
    <source>
        <dbReference type="EMBL" id="KRY05626.1"/>
    </source>
</evidence>
<reference evidence="1 2" key="1">
    <citation type="submission" date="2015-01" db="EMBL/GenBank/DDBJ databases">
        <title>Evolution of Trichinella species and genotypes.</title>
        <authorList>
            <person name="Korhonen P.K."/>
            <person name="Edoardo P."/>
            <person name="Giuseppe L.R."/>
            <person name="Gasser R.B."/>
        </authorList>
    </citation>
    <scope>NUCLEOTIDE SEQUENCE [LARGE SCALE GENOMIC DNA]</scope>
    <source>
        <strain evidence="1">ISS2496</strain>
    </source>
</reference>
<sequence length="59" mass="6561">MALGPSVARGSRGVVSQQRNYLAANIRCFSRVVSPNNEFHHMKALHGTASPDRLHLTRF</sequence>
<gene>
    <name evidence="1" type="ORF">T12_11316</name>
</gene>
<dbReference type="AlphaFoldDB" id="A0A0V0Z0T6"/>
<comment type="caution">
    <text evidence="1">The sequence shown here is derived from an EMBL/GenBank/DDBJ whole genome shotgun (WGS) entry which is preliminary data.</text>
</comment>
<evidence type="ECO:0000313" key="2">
    <source>
        <dbReference type="Proteomes" id="UP000054783"/>
    </source>
</evidence>
<protein>
    <submittedName>
        <fullName evidence="1">Uncharacterized protein</fullName>
    </submittedName>
</protein>
<name>A0A0V0Z0T6_9BILA</name>
<dbReference type="Proteomes" id="UP000054783">
    <property type="component" value="Unassembled WGS sequence"/>
</dbReference>
<dbReference type="EMBL" id="JYDQ01001198">
    <property type="protein sequence ID" value="KRY05626.1"/>
    <property type="molecule type" value="Genomic_DNA"/>
</dbReference>
<organism evidence="1 2">
    <name type="scientific">Trichinella patagoniensis</name>
    <dbReference type="NCBI Taxonomy" id="990121"/>
    <lineage>
        <taxon>Eukaryota</taxon>
        <taxon>Metazoa</taxon>
        <taxon>Ecdysozoa</taxon>
        <taxon>Nematoda</taxon>
        <taxon>Enoplea</taxon>
        <taxon>Dorylaimia</taxon>
        <taxon>Trichinellida</taxon>
        <taxon>Trichinellidae</taxon>
        <taxon>Trichinella</taxon>
    </lineage>
</organism>
<accession>A0A0V0Z0T6</accession>
<dbReference type="OrthoDB" id="10555783at2759"/>
<keyword evidence="2" id="KW-1185">Reference proteome</keyword>
<proteinExistence type="predicted"/>